<dbReference type="GO" id="GO:0005911">
    <property type="term" value="C:cell-cell junction"/>
    <property type="evidence" value="ECO:0007669"/>
    <property type="project" value="TreeGrafter"/>
</dbReference>
<dbReference type="Gene3D" id="2.60.40.10">
    <property type="entry name" value="Immunoglobulins"/>
    <property type="match status" value="3"/>
</dbReference>
<keyword evidence="11" id="KW-1185">Reference proteome</keyword>
<dbReference type="OrthoDB" id="3263634at2"/>
<name>A0A1H2LF45_9ACTO</name>
<evidence type="ECO:0000256" key="7">
    <source>
        <dbReference type="ARBA" id="ARBA00023136"/>
    </source>
</evidence>
<dbReference type="InterPro" id="IPR015919">
    <property type="entry name" value="Cadherin-like_sf"/>
</dbReference>
<dbReference type="InterPro" id="IPR050971">
    <property type="entry name" value="Cadherin-domain_protein"/>
</dbReference>
<dbReference type="SUPFAM" id="SSF49313">
    <property type="entry name" value="Cadherin-like"/>
    <property type="match status" value="4"/>
</dbReference>
<dbReference type="RefSeq" id="WP_091280366.1">
    <property type="nucleotide sequence ID" value="NZ_LT629804.1"/>
</dbReference>
<feature type="domain" description="Long Rib" evidence="9">
    <location>
        <begin position="493"/>
        <end position="581"/>
    </location>
</feature>
<evidence type="ECO:0000256" key="1">
    <source>
        <dbReference type="ARBA" id="ARBA00004370"/>
    </source>
</evidence>
<dbReference type="GO" id="GO:0016020">
    <property type="term" value="C:membrane"/>
    <property type="evidence" value="ECO:0007669"/>
    <property type="project" value="UniProtKB-SubCell"/>
</dbReference>
<protein>
    <recommendedName>
        <fullName evidence="9">Long Rib domain-containing protein</fullName>
    </recommendedName>
</protein>
<dbReference type="PANTHER" id="PTHR24025">
    <property type="entry name" value="DESMOGLEIN FAMILY MEMBER"/>
    <property type="match status" value="1"/>
</dbReference>
<dbReference type="InterPro" id="IPR044055">
    <property type="entry name" value="RibLong"/>
</dbReference>
<evidence type="ECO:0000256" key="5">
    <source>
        <dbReference type="ARBA" id="ARBA00022889"/>
    </source>
</evidence>
<dbReference type="NCBIfam" id="NF038186">
    <property type="entry name" value="YPDG_rpt"/>
    <property type="match status" value="1"/>
</dbReference>
<dbReference type="InterPro" id="IPR013783">
    <property type="entry name" value="Ig-like_fold"/>
</dbReference>
<evidence type="ECO:0000256" key="6">
    <source>
        <dbReference type="ARBA" id="ARBA00022989"/>
    </source>
</evidence>
<comment type="subcellular location">
    <subcellularLocation>
        <location evidence="1">Membrane</location>
    </subcellularLocation>
</comment>
<dbReference type="Proteomes" id="UP000214355">
    <property type="component" value="Chromosome I"/>
</dbReference>
<evidence type="ECO:0000256" key="8">
    <source>
        <dbReference type="SAM" id="Phobius"/>
    </source>
</evidence>
<evidence type="ECO:0000256" key="4">
    <source>
        <dbReference type="ARBA" id="ARBA00022837"/>
    </source>
</evidence>
<dbReference type="GO" id="GO:0098609">
    <property type="term" value="P:cell-cell adhesion"/>
    <property type="evidence" value="ECO:0007669"/>
    <property type="project" value="TreeGrafter"/>
</dbReference>
<keyword evidence="2 8" id="KW-0812">Transmembrane</keyword>
<dbReference type="PANTHER" id="PTHR24025:SF23">
    <property type="entry name" value="NEURAL-CADHERIN"/>
    <property type="match status" value="1"/>
</dbReference>
<keyword evidence="4" id="KW-0106">Calcium</keyword>
<proteinExistence type="predicted"/>
<gene>
    <name evidence="10" type="ORF">SAMN04489737_0908</name>
</gene>
<reference evidence="11" key="1">
    <citation type="submission" date="2016-10" db="EMBL/GenBank/DDBJ databases">
        <authorList>
            <person name="Varghese N."/>
            <person name="Submissions S."/>
        </authorList>
    </citation>
    <scope>NUCLEOTIDE SEQUENCE [LARGE SCALE GENOMIC DNA]</scope>
    <source>
        <strain evidence="11">DSM 10002</strain>
    </source>
</reference>
<dbReference type="GO" id="GO:0005975">
    <property type="term" value="P:carbohydrate metabolic process"/>
    <property type="evidence" value="ECO:0007669"/>
    <property type="project" value="UniProtKB-ARBA"/>
</dbReference>
<feature type="domain" description="Long Rib" evidence="9">
    <location>
        <begin position="389"/>
        <end position="477"/>
    </location>
</feature>
<evidence type="ECO:0000313" key="10">
    <source>
        <dbReference type="EMBL" id="SDU79529.1"/>
    </source>
</evidence>
<evidence type="ECO:0000313" key="11">
    <source>
        <dbReference type="Proteomes" id="UP000214355"/>
    </source>
</evidence>
<evidence type="ECO:0000259" key="9">
    <source>
        <dbReference type="Pfam" id="PF18957"/>
    </source>
</evidence>
<sequence length="763" mass="83314">MTRTTLKRGGAALLAFSLAFVGLSFVFSQPISAHAEETAKQKASLEVTFDFDSLPSNRPTFKDMVRVYQWSVDKKTKKDQAISKDTKTISLTPLGDDKTINFYVYVGKDQGYGPEISDRDLYSFSGKKAKTAELSNVHVGRSLELSFANLMDSKDSLPEIPTDASLYEPLFLEEPNTPDSFSSIEQGASELVLPRVMFKPKNGVPLIKVPSGDFSLSLKTTPFGAEVINPGYLRLGPIDIDAQLGKHNINVEITYADGSKESATASFIVTEKLTPELESQLWDISYPDLTLEQREHIDLSVKATLFGKERALPRAVTFAPSEDVPSWVKINKNTGTLTITPDEYTEPRNYTFQILITHLDGSTGLYPVNITITKADNAPELKSQLWKLSYADTTVQQLKSASVDLTATLFGKERALPRAVTFAKGADMPSWITVDPKTGEVTANPDEYVAAQDYEFTVAVTHLDGEVTTVPVKITITKADNAPELKSQLWKLSYADTTVQQLKSASVDLTATLFGKERALPRAVTFAKGADMPSWITVDPKTGEVTANPDEYVAAQDYEFTVAVTHLDGEVTTVPVKITITKADNAPELKSQLWKLSYADTTVQQLKSASVDLTATLFGKERALPRAVTFAKGADMPSWVMVDEKTGTITVKPSEYVELKDYVFHVVVTHLDGKTEKVAVKIKVIEADPETTYPLTPLKPGKHTIPALELTPAQPNAKPQTPKPVETPSTGLAKTGISLTGLAGLALISTLTGATIARRRHAN</sequence>
<feature type="transmembrane region" description="Helical" evidence="8">
    <location>
        <begin position="737"/>
        <end position="757"/>
    </location>
</feature>
<dbReference type="GeneID" id="65344646"/>
<evidence type="ECO:0000256" key="3">
    <source>
        <dbReference type="ARBA" id="ARBA00022737"/>
    </source>
</evidence>
<feature type="domain" description="Long Rib" evidence="9">
    <location>
        <begin position="597"/>
        <end position="684"/>
    </location>
</feature>
<dbReference type="STRING" id="131112.SAMN04489737_0908"/>
<dbReference type="AlphaFoldDB" id="A0A1H2LF45"/>
<evidence type="ECO:0000256" key="2">
    <source>
        <dbReference type="ARBA" id="ARBA00022692"/>
    </source>
</evidence>
<keyword evidence="5" id="KW-0130">Cell adhesion</keyword>
<dbReference type="Pfam" id="PF18957">
    <property type="entry name" value="RibLong"/>
    <property type="match status" value="4"/>
</dbReference>
<keyword evidence="6 8" id="KW-1133">Transmembrane helix</keyword>
<dbReference type="EMBL" id="LT629804">
    <property type="protein sequence ID" value="SDU79529.1"/>
    <property type="molecule type" value="Genomic_DNA"/>
</dbReference>
<keyword evidence="7 8" id="KW-0472">Membrane</keyword>
<keyword evidence="3" id="KW-0677">Repeat</keyword>
<organism evidence="10 11">
    <name type="scientific">Arcanobacterium phocae</name>
    <dbReference type="NCBI Taxonomy" id="131112"/>
    <lineage>
        <taxon>Bacteria</taxon>
        <taxon>Bacillati</taxon>
        <taxon>Actinomycetota</taxon>
        <taxon>Actinomycetes</taxon>
        <taxon>Actinomycetales</taxon>
        <taxon>Actinomycetaceae</taxon>
        <taxon>Arcanobacterium</taxon>
    </lineage>
</organism>
<feature type="domain" description="Long Rib" evidence="9">
    <location>
        <begin position="285"/>
        <end position="373"/>
    </location>
</feature>
<accession>A0A1H2LF45</accession>
<dbReference type="GO" id="GO:0005509">
    <property type="term" value="F:calcium ion binding"/>
    <property type="evidence" value="ECO:0007669"/>
    <property type="project" value="InterPro"/>
</dbReference>